<keyword evidence="2" id="KW-1185">Reference proteome</keyword>
<organism evidence="1 2">
    <name type="scientific">Catharanthus roseus</name>
    <name type="common">Madagascar periwinkle</name>
    <name type="synonym">Vinca rosea</name>
    <dbReference type="NCBI Taxonomy" id="4058"/>
    <lineage>
        <taxon>Eukaryota</taxon>
        <taxon>Viridiplantae</taxon>
        <taxon>Streptophyta</taxon>
        <taxon>Embryophyta</taxon>
        <taxon>Tracheophyta</taxon>
        <taxon>Spermatophyta</taxon>
        <taxon>Magnoliopsida</taxon>
        <taxon>eudicotyledons</taxon>
        <taxon>Gunneridae</taxon>
        <taxon>Pentapetalae</taxon>
        <taxon>asterids</taxon>
        <taxon>lamiids</taxon>
        <taxon>Gentianales</taxon>
        <taxon>Apocynaceae</taxon>
        <taxon>Rauvolfioideae</taxon>
        <taxon>Vinceae</taxon>
        <taxon>Catharanthinae</taxon>
        <taxon>Catharanthus</taxon>
    </lineage>
</organism>
<dbReference type="Proteomes" id="UP001060085">
    <property type="component" value="Linkage Group LG03"/>
</dbReference>
<proteinExistence type="predicted"/>
<evidence type="ECO:0000313" key="1">
    <source>
        <dbReference type="EMBL" id="KAI5672718.1"/>
    </source>
</evidence>
<gene>
    <name evidence="1" type="ORF">M9H77_13082</name>
</gene>
<comment type="caution">
    <text evidence="1">The sequence shown here is derived from an EMBL/GenBank/DDBJ whole genome shotgun (WGS) entry which is preliminary data.</text>
</comment>
<evidence type="ECO:0000313" key="2">
    <source>
        <dbReference type="Proteomes" id="UP001060085"/>
    </source>
</evidence>
<dbReference type="EMBL" id="CM044703">
    <property type="protein sequence ID" value="KAI5672718.1"/>
    <property type="molecule type" value="Genomic_DNA"/>
</dbReference>
<name>A0ACC0BJD5_CATRO</name>
<protein>
    <submittedName>
        <fullName evidence="1">Uncharacterized protein</fullName>
    </submittedName>
</protein>
<accession>A0ACC0BJD5</accession>
<reference evidence="2" key="1">
    <citation type="journal article" date="2023" name="Nat. Plants">
        <title>Single-cell RNA sequencing provides a high-resolution roadmap for understanding the multicellular compartmentation of specialized metabolism.</title>
        <authorList>
            <person name="Sun S."/>
            <person name="Shen X."/>
            <person name="Li Y."/>
            <person name="Li Y."/>
            <person name="Wang S."/>
            <person name="Li R."/>
            <person name="Zhang H."/>
            <person name="Shen G."/>
            <person name="Guo B."/>
            <person name="Wei J."/>
            <person name="Xu J."/>
            <person name="St-Pierre B."/>
            <person name="Chen S."/>
            <person name="Sun C."/>
        </authorList>
    </citation>
    <scope>NUCLEOTIDE SEQUENCE [LARGE SCALE GENOMIC DNA]</scope>
</reference>
<sequence length="264" mass="30863">MKEFDDQPWSSWNFQQVFKLIQNGRLHIYRDFREKIGNFPSHIFSPKDRRFPFSLNSIPCNFIKGLNENSYIHLPVGIICAFELRRSGNRSTILGSHDVLRQLPTPLHREGNSNPTRMNVNETLRTIQQFIEGLARHFQGVVRDTKELKKGKGSATESKEIWIILQEFSHLITKGAMAMHLLMATMIYRLKVLIKFMMVVTKEDEDSMMNLFKGEADDMNQNEQETKELFQGPITKAWDRKIKEHDDRITNGMLEFVEEAIEMD</sequence>